<dbReference type="Proteomes" id="UP000185744">
    <property type="component" value="Unassembled WGS sequence"/>
</dbReference>
<dbReference type="InterPro" id="IPR010985">
    <property type="entry name" value="Ribbon_hlx_hlx"/>
</dbReference>
<keyword evidence="3" id="KW-1185">Reference proteome</keyword>
<gene>
    <name evidence="2" type="ORF">BTN85_2202</name>
</gene>
<organism evidence="2 3">
    <name type="scientific">Methanohalarchaeum thermophilum</name>
    <dbReference type="NCBI Taxonomy" id="1903181"/>
    <lineage>
        <taxon>Archaea</taxon>
        <taxon>Methanobacteriati</taxon>
        <taxon>Methanobacteriota</taxon>
        <taxon>Methanonatronarchaeia</taxon>
        <taxon>Methanonatronarchaeales</taxon>
        <taxon>Methanonatronarchaeaceae</taxon>
        <taxon>Candidatus Methanohalarchaeum</taxon>
    </lineage>
</organism>
<dbReference type="STRING" id="1903181.BTN85_2202"/>
<dbReference type="Gene3D" id="1.10.1220.10">
    <property type="entry name" value="Met repressor-like"/>
    <property type="match status" value="1"/>
</dbReference>
<evidence type="ECO:0000313" key="2">
    <source>
        <dbReference type="EMBL" id="OKY77079.1"/>
    </source>
</evidence>
<evidence type="ECO:0000256" key="1">
    <source>
        <dbReference type="SAM" id="MobiDB-lite"/>
    </source>
</evidence>
<dbReference type="InParanoid" id="A0A1Q6DRT0"/>
<feature type="region of interest" description="Disordered" evidence="1">
    <location>
        <begin position="27"/>
        <end position="50"/>
    </location>
</feature>
<dbReference type="InterPro" id="IPR013321">
    <property type="entry name" value="Arc_rbn_hlx_hlx"/>
</dbReference>
<accession>A0A1Q6DRT0</accession>
<dbReference type="SUPFAM" id="SSF47598">
    <property type="entry name" value="Ribbon-helix-helix"/>
    <property type="match status" value="1"/>
</dbReference>
<proteinExistence type="predicted"/>
<dbReference type="AlphaFoldDB" id="A0A1Q6DRT0"/>
<dbReference type="GO" id="GO:0006355">
    <property type="term" value="P:regulation of DNA-templated transcription"/>
    <property type="evidence" value="ECO:0007669"/>
    <property type="project" value="InterPro"/>
</dbReference>
<comment type="caution">
    <text evidence="2">The sequence shown here is derived from an EMBL/GenBank/DDBJ whole genome shotgun (WGS) entry which is preliminary data.</text>
</comment>
<protein>
    <submittedName>
        <fullName evidence="2">Uncharacterized protein</fullName>
    </submittedName>
</protein>
<name>A0A1Q6DRT0_METT1</name>
<evidence type="ECO:0000313" key="3">
    <source>
        <dbReference type="Proteomes" id="UP000185744"/>
    </source>
</evidence>
<sequence length="50" mass="5916">MNYGVIDEISSKREFKNFDNTVKERRYKNRSDALRPAARDQVRGKKEVKA</sequence>
<dbReference type="EMBL" id="MSDW01000004">
    <property type="protein sequence ID" value="OKY77079.1"/>
    <property type="molecule type" value="Genomic_DNA"/>
</dbReference>
<reference evidence="2" key="1">
    <citation type="submission" date="2016-12" db="EMBL/GenBank/DDBJ databases">
        <title>Discovery of methanogenic haloarchaea.</title>
        <authorList>
            <person name="Sorokin D.Y."/>
            <person name="Makarova K.S."/>
            <person name="Abbas B."/>
            <person name="Ferrer M."/>
            <person name="Golyshin P.N."/>
        </authorList>
    </citation>
    <scope>NUCLEOTIDE SEQUENCE [LARGE SCALE GENOMIC DNA]</scope>
    <source>
        <strain evidence="2">HMET1</strain>
    </source>
</reference>